<dbReference type="EMBL" id="JAAAIL010003098">
    <property type="protein sequence ID" value="KAG0252479.1"/>
    <property type="molecule type" value="Genomic_DNA"/>
</dbReference>
<accession>A0AAD4H104</accession>
<comment type="caution">
    <text evidence="1">The sequence shown here is derived from an EMBL/GenBank/DDBJ whole genome shotgun (WGS) entry which is preliminary data.</text>
</comment>
<reference evidence="1" key="1">
    <citation type="journal article" date="2020" name="Fungal Divers.">
        <title>Resolving the Mortierellaceae phylogeny through synthesis of multi-gene phylogenetics and phylogenomics.</title>
        <authorList>
            <person name="Vandepol N."/>
            <person name="Liber J."/>
            <person name="Desiro A."/>
            <person name="Na H."/>
            <person name="Kennedy M."/>
            <person name="Barry K."/>
            <person name="Grigoriev I.V."/>
            <person name="Miller A.N."/>
            <person name="O'Donnell K."/>
            <person name="Stajich J.E."/>
            <person name="Bonito G."/>
        </authorList>
    </citation>
    <scope>NUCLEOTIDE SEQUENCE</scope>
    <source>
        <strain evidence="1">NRRL 28262</strain>
    </source>
</reference>
<gene>
    <name evidence="1" type="ORF">BGZ95_006613</name>
</gene>
<protein>
    <submittedName>
        <fullName evidence="1">Uncharacterized protein</fullName>
    </submittedName>
</protein>
<dbReference type="Proteomes" id="UP001194580">
    <property type="component" value="Unassembled WGS sequence"/>
</dbReference>
<sequence length="624" mass="70586">MEDHASSFVGIGVHLHNQGDTKNENTQLNSHQSLADQYKQVILKTCMSAYKSTVNDLAKITFSYLKDDRLGRCHMIENSGRVDNLPEGSFMSSDTMGRLERMIPDPELKDPEIQCMVREIIRRFQDRSTTFPCEATAASHLSSLCKILKETLSMVHTIPMLTSQDVVSTDEKLAAVFMRSTKGGPLDCLSFDGCHYKWASQYQAAKRLSGLGKDANAISMRTEAVKSFEAMHSAACIYLLLSTDRTLHDDPVLRQKLHALGGLAYLSDVEWKEDQETDRDGYEQLIMAVEHCRFSNGVLNAGFGYEKICEVQRQKQRELIQPAWLCSIESEERQRILLSDSYGDYGVNCESPHDLMEDEGRRARGRLRCMILGCNVDCYDEWTSGELNVSSTLCPTCFTTEVRAVCAVDLWDSEDYDFYDRWVYAAQAYFIFSARHYFTLARFLRFKANDVEDNLAKYNQVSEMVLKGKKNSELLEAIASAVGVLIHDDELSDRIARQYDWFKISGMCSRCNQDGAAANEWYLATFGASLGSQQLTLLEKVRLAHYLDSTGWNVFPALHRSYLSGCGCVGRWIKRCYMLMIRTSDLWKPSDYSSAFALRDAVAGSIEELDESAIVALLQDTSKE</sequence>
<keyword evidence="2" id="KW-1185">Reference proteome</keyword>
<evidence type="ECO:0000313" key="2">
    <source>
        <dbReference type="Proteomes" id="UP001194580"/>
    </source>
</evidence>
<evidence type="ECO:0000313" key="1">
    <source>
        <dbReference type="EMBL" id="KAG0252479.1"/>
    </source>
</evidence>
<name>A0AAD4H104_9FUNG</name>
<proteinExistence type="predicted"/>
<dbReference type="AlphaFoldDB" id="A0AAD4H104"/>
<organism evidence="1 2">
    <name type="scientific">Linnemannia exigua</name>
    <dbReference type="NCBI Taxonomy" id="604196"/>
    <lineage>
        <taxon>Eukaryota</taxon>
        <taxon>Fungi</taxon>
        <taxon>Fungi incertae sedis</taxon>
        <taxon>Mucoromycota</taxon>
        <taxon>Mortierellomycotina</taxon>
        <taxon>Mortierellomycetes</taxon>
        <taxon>Mortierellales</taxon>
        <taxon>Mortierellaceae</taxon>
        <taxon>Linnemannia</taxon>
    </lineage>
</organism>
<feature type="non-terminal residue" evidence="1">
    <location>
        <position position="624"/>
    </location>
</feature>